<sequence>MPADTTYKSLPMTNRSIVRSLTANFRRAIYKSLMIAKKRALNGDGSPRRSFHGLRTSNAQAVQRPIADRLARNSGSDHSAISIVTPNASNVITY</sequence>
<name>A0A8H8NN13_9AGAM</name>
<proteinExistence type="predicted"/>
<dbReference type="Proteomes" id="UP000650533">
    <property type="component" value="Chromosome 1"/>
</dbReference>
<evidence type="ECO:0000313" key="3">
    <source>
        <dbReference type="Proteomes" id="UP000650533"/>
    </source>
</evidence>
<gene>
    <name evidence="2" type="ORF">RhiXN_04301</name>
</gene>
<accession>A0A8H8NN13</accession>
<dbReference type="EMBL" id="CP059658">
    <property type="protein sequence ID" value="QRW16300.1"/>
    <property type="molecule type" value="Genomic_DNA"/>
</dbReference>
<dbReference type="GeneID" id="67026581"/>
<dbReference type="AlphaFoldDB" id="A0A8H8NN13"/>
<reference evidence="2" key="1">
    <citation type="submission" date="2020-05" db="EMBL/GenBank/DDBJ databases">
        <title>Evolutionary and genomic comparisons of hybrid uninucleate and nonhybrid Rhizoctonia fungi.</title>
        <authorList>
            <person name="Li C."/>
            <person name="Chen X."/>
        </authorList>
    </citation>
    <scope>NUCLEOTIDE SEQUENCE</scope>
    <source>
        <strain evidence="2">AG-1 IA</strain>
    </source>
</reference>
<protein>
    <submittedName>
        <fullName evidence="2">Uncharacterized protein</fullName>
    </submittedName>
</protein>
<dbReference type="RefSeq" id="XP_043176537.1">
    <property type="nucleotide sequence ID" value="XM_043324118.1"/>
</dbReference>
<dbReference type="KEGG" id="rsx:RhiXN_04301"/>
<evidence type="ECO:0000313" key="2">
    <source>
        <dbReference type="EMBL" id="QRW16300.1"/>
    </source>
</evidence>
<evidence type="ECO:0000256" key="1">
    <source>
        <dbReference type="SAM" id="MobiDB-lite"/>
    </source>
</evidence>
<organism evidence="2 3">
    <name type="scientific">Rhizoctonia solani</name>
    <dbReference type="NCBI Taxonomy" id="456999"/>
    <lineage>
        <taxon>Eukaryota</taxon>
        <taxon>Fungi</taxon>
        <taxon>Dikarya</taxon>
        <taxon>Basidiomycota</taxon>
        <taxon>Agaricomycotina</taxon>
        <taxon>Agaricomycetes</taxon>
        <taxon>Cantharellales</taxon>
        <taxon>Ceratobasidiaceae</taxon>
        <taxon>Rhizoctonia</taxon>
    </lineage>
</organism>
<feature type="region of interest" description="Disordered" evidence="1">
    <location>
        <begin position="41"/>
        <end position="60"/>
    </location>
</feature>